<dbReference type="EMBL" id="OX451735">
    <property type="protein sequence ID" value="CAI8593371.1"/>
    <property type="molecule type" value="Genomic_DNA"/>
</dbReference>
<gene>
    <name evidence="1" type="ORF">VFH_I088120</name>
</gene>
<protein>
    <submittedName>
        <fullName evidence="1">Uncharacterized protein</fullName>
    </submittedName>
</protein>
<name>A0AAV0Z6D4_VICFA</name>
<reference evidence="1 2" key="1">
    <citation type="submission" date="2023-01" db="EMBL/GenBank/DDBJ databases">
        <authorList>
            <person name="Kreplak J."/>
        </authorList>
    </citation>
    <scope>NUCLEOTIDE SEQUENCE [LARGE SCALE GENOMIC DNA]</scope>
</reference>
<accession>A0AAV0Z6D4</accession>
<evidence type="ECO:0000313" key="2">
    <source>
        <dbReference type="Proteomes" id="UP001157006"/>
    </source>
</evidence>
<proteinExistence type="predicted"/>
<dbReference type="Proteomes" id="UP001157006">
    <property type="component" value="Chromosome 1S"/>
</dbReference>
<keyword evidence="2" id="KW-1185">Reference proteome</keyword>
<organism evidence="1 2">
    <name type="scientific">Vicia faba</name>
    <name type="common">Broad bean</name>
    <name type="synonym">Faba vulgaris</name>
    <dbReference type="NCBI Taxonomy" id="3906"/>
    <lineage>
        <taxon>Eukaryota</taxon>
        <taxon>Viridiplantae</taxon>
        <taxon>Streptophyta</taxon>
        <taxon>Embryophyta</taxon>
        <taxon>Tracheophyta</taxon>
        <taxon>Spermatophyta</taxon>
        <taxon>Magnoliopsida</taxon>
        <taxon>eudicotyledons</taxon>
        <taxon>Gunneridae</taxon>
        <taxon>Pentapetalae</taxon>
        <taxon>rosids</taxon>
        <taxon>fabids</taxon>
        <taxon>Fabales</taxon>
        <taxon>Fabaceae</taxon>
        <taxon>Papilionoideae</taxon>
        <taxon>50 kb inversion clade</taxon>
        <taxon>NPAAA clade</taxon>
        <taxon>Hologalegina</taxon>
        <taxon>IRL clade</taxon>
        <taxon>Fabeae</taxon>
        <taxon>Vicia</taxon>
    </lineage>
</organism>
<evidence type="ECO:0000313" key="1">
    <source>
        <dbReference type="EMBL" id="CAI8593371.1"/>
    </source>
</evidence>
<sequence>MKTNTDIRSFDLSYPPEQHWWFFNRDDDDAKIRECSSMIRYTFISAFLFSDSLLLLLLRYHCDVVDDVDLLSEGDDQMKMAIRLY</sequence>
<dbReference type="AlphaFoldDB" id="A0AAV0Z6D4"/>